<protein>
    <recommendedName>
        <fullName evidence="1">F-box domain-containing protein</fullName>
    </recommendedName>
</protein>
<accession>A0A8H4F2X7</accession>
<organism evidence="2 3">
    <name type="scientific">Mucor circinelloides f. lusitanicus</name>
    <name type="common">Mucor racemosus var. lusitanicus</name>
    <dbReference type="NCBI Taxonomy" id="29924"/>
    <lineage>
        <taxon>Eukaryota</taxon>
        <taxon>Fungi</taxon>
        <taxon>Fungi incertae sedis</taxon>
        <taxon>Mucoromycota</taxon>
        <taxon>Mucoromycotina</taxon>
        <taxon>Mucoromycetes</taxon>
        <taxon>Mucorales</taxon>
        <taxon>Mucorineae</taxon>
        <taxon>Mucoraceae</taxon>
        <taxon>Mucor</taxon>
    </lineage>
</organism>
<evidence type="ECO:0000313" key="3">
    <source>
        <dbReference type="Proteomes" id="UP000469890"/>
    </source>
</evidence>
<dbReference type="InterPro" id="IPR001810">
    <property type="entry name" value="F-box_dom"/>
</dbReference>
<dbReference type="AlphaFoldDB" id="A0A8H4F2X7"/>
<dbReference type="Proteomes" id="UP000469890">
    <property type="component" value="Unassembled WGS sequence"/>
</dbReference>
<dbReference type="PANTHER" id="PTHR38926">
    <property type="entry name" value="F-BOX DOMAIN CONTAINING PROTEIN, EXPRESSED"/>
    <property type="match status" value="1"/>
</dbReference>
<dbReference type="PANTHER" id="PTHR38926:SF73">
    <property type="entry name" value="F-BOX DOMAIN-CONTAINING PROTEIN"/>
    <property type="match status" value="1"/>
</dbReference>
<dbReference type="Pfam" id="PF12937">
    <property type="entry name" value="F-box-like"/>
    <property type="match status" value="1"/>
</dbReference>
<evidence type="ECO:0000259" key="1">
    <source>
        <dbReference type="Pfam" id="PF12937"/>
    </source>
</evidence>
<sequence length="649" mass="74364">MTTYKSLPSEILIIIFQQLRSASEIGECRLVCKAWNDPAETAMFSRPLVVYHEAKAEKVIRHLERNPAKGRCITDMTVTDYEDQHVMEKLLQLAFTPSIERLGGKALDIFSSAIRLNAIYTTIIKIAESSPIKFDRLKIIPDTFILNELYGKTLLAFKETLETVQLRLFNHDDTEDVLHRFDEFKQLKALRMEEAEFNSIEELNAVLKGCHNLKELFLNVEILDQMGETPTLATSSDVLWQRMQVEKVPSLEKLSVISPGYPLLVEYLVYKYPNVQDFRLDPMAMVEPSMDNNLTSINFERILKSLKPLKKYSIDLTMPPGDSLNRKCTAGKGDINSLTIQYPMQYIDDDEMYLHLDVTTLEKICKANFILEVPTIAASYHPIHLAQEAGIPLERLELDFVNCAAVEGDDLFSQQIDRGEEAAVFFDMLYAFPQIKEMKLTAHYLSEASDMFSAHDTIELRSLEIRGAEVTQDALQCISYECPQLKELKLLNCYLAPDDRQNTFHVRMGRTSFDHFIYTHAPVLDIVRDKEDQDAIDHFSMIGSEMETSWIQSDIYLWLGIKEAGKKIYFQICVGSDESPDAVCQEIFDLRPVENAPLIRFTCFNIKSLTIQLGPFSFLLKEELIKRCIDSSFMSYPLENGDIDTDEEE</sequence>
<dbReference type="InterPro" id="IPR036047">
    <property type="entry name" value="F-box-like_dom_sf"/>
</dbReference>
<feature type="domain" description="F-box" evidence="1">
    <location>
        <begin position="6"/>
        <end position="40"/>
    </location>
</feature>
<dbReference type="CDD" id="cd09917">
    <property type="entry name" value="F-box_SF"/>
    <property type="match status" value="1"/>
</dbReference>
<reference evidence="2 3" key="1">
    <citation type="submission" date="2019-09" db="EMBL/GenBank/DDBJ databases">
        <authorList>
            <consortium name="DOE Joint Genome Institute"/>
            <person name="Mondo S.J."/>
            <person name="Navarro-Mendoza M.I."/>
            <person name="Perez-Arques C."/>
            <person name="Panchal S."/>
            <person name="Nicolas F.E."/>
            <person name="Ganguly P."/>
            <person name="Pangilinan J."/>
            <person name="Grigoriev I."/>
            <person name="Heitman J."/>
            <person name="Sanya K."/>
            <person name="Garre V."/>
        </authorList>
    </citation>
    <scope>NUCLEOTIDE SEQUENCE [LARGE SCALE GENOMIC DNA]</scope>
    <source>
        <strain evidence="2 3">MU402</strain>
    </source>
</reference>
<dbReference type="EMBL" id="JAAECE010000004">
    <property type="protein sequence ID" value="KAF1801933.1"/>
    <property type="molecule type" value="Genomic_DNA"/>
</dbReference>
<proteinExistence type="predicted"/>
<dbReference type="SUPFAM" id="SSF81383">
    <property type="entry name" value="F-box domain"/>
    <property type="match status" value="1"/>
</dbReference>
<dbReference type="SUPFAM" id="SSF52047">
    <property type="entry name" value="RNI-like"/>
    <property type="match status" value="1"/>
</dbReference>
<name>A0A8H4F2X7_MUCCL</name>
<dbReference type="Gene3D" id="1.20.1280.50">
    <property type="match status" value="1"/>
</dbReference>
<gene>
    <name evidence="2" type="ORF">FB192DRAFT_1375424</name>
</gene>
<evidence type="ECO:0000313" key="2">
    <source>
        <dbReference type="EMBL" id="KAF1801933.1"/>
    </source>
</evidence>
<comment type="caution">
    <text evidence="2">The sequence shown here is derived from an EMBL/GenBank/DDBJ whole genome shotgun (WGS) entry which is preliminary data.</text>
</comment>